<protein>
    <recommendedName>
        <fullName evidence="3">C2H2-type domain-containing protein</fullName>
    </recommendedName>
</protein>
<name>A0ABQ9FWS9_TEGGR</name>
<dbReference type="EMBL" id="JARBDR010000141">
    <property type="protein sequence ID" value="KAJ8320740.1"/>
    <property type="molecule type" value="Genomic_DNA"/>
</dbReference>
<evidence type="ECO:0000259" key="3">
    <source>
        <dbReference type="PROSITE" id="PS50157"/>
    </source>
</evidence>
<comment type="caution">
    <text evidence="4">The sequence shown here is derived from an EMBL/GenBank/DDBJ whole genome shotgun (WGS) entry which is preliminary data.</text>
</comment>
<gene>
    <name evidence="4" type="ORF">KUTeg_002327</name>
</gene>
<evidence type="ECO:0000256" key="2">
    <source>
        <dbReference type="SAM" id="MobiDB-lite"/>
    </source>
</evidence>
<dbReference type="PROSITE" id="PS00028">
    <property type="entry name" value="ZINC_FINGER_C2H2_1"/>
    <property type="match status" value="5"/>
</dbReference>
<dbReference type="SMART" id="SM00355">
    <property type="entry name" value="ZnF_C2H2"/>
    <property type="match status" value="7"/>
</dbReference>
<evidence type="ECO:0000313" key="5">
    <source>
        <dbReference type="Proteomes" id="UP001217089"/>
    </source>
</evidence>
<feature type="region of interest" description="Disordered" evidence="2">
    <location>
        <begin position="604"/>
        <end position="637"/>
    </location>
</feature>
<dbReference type="PANTHER" id="PTHR12451">
    <property type="entry name" value="TRANSCRIPTION FACTOR CASTOR PROTEIN MING -RELATED"/>
    <property type="match status" value="1"/>
</dbReference>
<feature type="domain" description="C2H2-type" evidence="3">
    <location>
        <begin position="790"/>
        <end position="819"/>
    </location>
</feature>
<evidence type="ECO:0000256" key="1">
    <source>
        <dbReference type="PROSITE-ProRule" id="PRU00042"/>
    </source>
</evidence>
<organism evidence="4 5">
    <name type="scientific">Tegillarca granosa</name>
    <name type="common">Malaysian cockle</name>
    <name type="synonym">Anadara granosa</name>
    <dbReference type="NCBI Taxonomy" id="220873"/>
    <lineage>
        <taxon>Eukaryota</taxon>
        <taxon>Metazoa</taxon>
        <taxon>Spiralia</taxon>
        <taxon>Lophotrochozoa</taxon>
        <taxon>Mollusca</taxon>
        <taxon>Bivalvia</taxon>
        <taxon>Autobranchia</taxon>
        <taxon>Pteriomorphia</taxon>
        <taxon>Arcoida</taxon>
        <taxon>Arcoidea</taxon>
        <taxon>Arcidae</taxon>
        <taxon>Tegillarca</taxon>
    </lineage>
</organism>
<dbReference type="InterPro" id="IPR013087">
    <property type="entry name" value="Znf_C2H2_type"/>
</dbReference>
<sequence>MKKFQKIDDNGLYKFHELQDRITPVAYESYEPDESCPQECQYNMKERHYHCIWSGCSHVVPHAGPTFGRLEHYRIHEFARTSAGKSYKSSPKLDDSNCPRRRGRPPKYPKNEIPVIPKIELSEEEIQESRKVAVNETENAKVINGFRTFAENELCPDELCIYRSKHHFHCARPRCHHATDRMDVLNLHAKDFHSFVTILDGFEFFDRNINCRRSHCHNNKANRHFHCIKPKCDYSFVRHSTMIQHDKKHKLCNSEKVQSVPLKKDFPVSLAQTFIPIVPALQTGTPSVIQAVPGTPLVKVSLPSHQIPVTPGSESSVPAVVSSSPVIQTVTNLSPADTPKSAQPGTVIVSPMCATAAAQAVSTGPVTSSSAHGSVSTSSSPAATSNCEIQTVSKLNSSNAVNTSVIMSGTNVLPKASVDSINKPIVKTAGTFYPLSGLAKADAVTLSSVGALSLPNSTLAIAVNPMQTVALSTLPLISPPCGTTVAPLASPLISTAVNQLPLTVLLQQKGNNPIPSPDWPVIRNKMHFSVDQNCGRPFCKLKKKDHFHCFECNQAFSDPARIKIHMGKHGLKFSKLETPETYQPITIAPKPIGTVVNTEYKISMSGPQATNPPTAPDGALSDVDSDDNDEKSSSLNLNPSAFSSMIAKAQKENAAKTSFNLSDDYFSKSLSDTDNDSISGKLVIADIDNNGVSNTTEDDSLDSSMFTGNIDEAGNSSVSKWSGRKRTAPKHDDFVDSNTVVVKQRKTSNTNNNSPRTAKDDSIPDGYIRYRFKEDCKYPKCAYRQGVTHFHCSRSDCGYSFSDRSRLIQHTLRHERIDSLTGGEMQQFRINQDCCRTGCEFVGKASHFHCLKCDYSCTDSSKVLTHRKHHAKMESINQQGFHKYSVSEDCGIDGCHYSTKQTHYHCLKTGCNYAVTGPAQMSSHKMKHAND</sequence>
<feature type="region of interest" description="Disordered" evidence="2">
    <location>
        <begin position="84"/>
        <end position="112"/>
    </location>
</feature>
<dbReference type="PANTHER" id="PTHR12451:SF0">
    <property type="entry name" value="ZINC FINGER PROTEIN CASTOR HOMOLOG 1"/>
    <property type="match status" value="1"/>
</dbReference>
<evidence type="ECO:0000313" key="4">
    <source>
        <dbReference type="EMBL" id="KAJ8320740.1"/>
    </source>
</evidence>
<dbReference type="InterPro" id="IPR040373">
    <property type="entry name" value="CASZ1"/>
</dbReference>
<proteinExistence type="predicted"/>
<dbReference type="Proteomes" id="UP001217089">
    <property type="component" value="Unassembled WGS sequence"/>
</dbReference>
<keyword evidence="1" id="KW-0863">Zinc-finger</keyword>
<keyword evidence="1" id="KW-0862">Zinc</keyword>
<feature type="domain" description="C2H2-type" evidence="3">
    <location>
        <begin position="225"/>
        <end position="249"/>
    </location>
</feature>
<keyword evidence="5" id="KW-1185">Reference proteome</keyword>
<keyword evidence="1" id="KW-0479">Metal-binding</keyword>
<reference evidence="4 5" key="1">
    <citation type="submission" date="2022-12" db="EMBL/GenBank/DDBJ databases">
        <title>Chromosome-level genome of Tegillarca granosa.</title>
        <authorList>
            <person name="Kim J."/>
        </authorList>
    </citation>
    <scope>NUCLEOTIDE SEQUENCE [LARGE SCALE GENOMIC DNA]</scope>
    <source>
        <strain evidence="4">Teg-2019</strain>
        <tissue evidence="4">Adductor muscle</tissue>
    </source>
</reference>
<dbReference type="PROSITE" id="PS50157">
    <property type="entry name" value="ZINC_FINGER_C2H2_2"/>
    <property type="match status" value="3"/>
</dbReference>
<feature type="region of interest" description="Disordered" evidence="2">
    <location>
        <begin position="364"/>
        <end position="383"/>
    </location>
</feature>
<accession>A0ABQ9FWS9</accession>
<feature type="domain" description="C2H2-type" evidence="3">
    <location>
        <begin position="547"/>
        <end position="569"/>
    </location>
</feature>
<feature type="compositionally biased region" description="Low complexity" evidence="2">
    <location>
        <begin position="367"/>
        <end position="383"/>
    </location>
</feature>